<evidence type="ECO:0000313" key="2">
    <source>
        <dbReference type="Proteomes" id="UP001241377"/>
    </source>
</evidence>
<reference evidence="1" key="1">
    <citation type="submission" date="2023-04" db="EMBL/GenBank/DDBJ databases">
        <title>Draft Genome sequencing of Naganishia species isolated from polar environments using Oxford Nanopore Technology.</title>
        <authorList>
            <person name="Leo P."/>
            <person name="Venkateswaran K."/>
        </authorList>
    </citation>
    <scope>NUCLEOTIDE SEQUENCE</scope>
    <source>
        <strain evidence="1">MNA-CCFEE 5261</strain>
    </source>
</reference>
<dbReference type="Proteomes" id="UP001241377">
    <property type="component" value="Unassembled WGS sequence"/>
</dbReference>
<accession>A0ACC2W3T9</accession>
<protein>
    <submittedName>
        <fullName evidence="1">Uncharacterized protein</fullName>
    </submittedName>
</protein>
<organism evidence="1 2">
    <name type="scientific">Naganishia cerealis</name>
    <dbReference type="NCBI Taxonomy" id="610337"/>
    <lineage>
        <taxon>Eukaryota</taxon>
        <taxon>Fungi</taxon>
        <taxon>Dikarya</taxon>
        <taxon>Basidiomycota</taxon>
        <taxon>Agaricomycotina</taxon>
        <taxon>Tremellomycetes</taxon>
        <taxon>Filobasidiales</taxon>
        <taxon>Filobasidiaceae</taxon>
        <taxon>Naganishia</taxon>
    </lineage>
</organism>
<gene>
    <name evidence="1" type="ORF">QFC19_003315</name>
</gene>
<proteinExistence type="predicted"/>
<keyword evidence="2" id="KW-1185">Reference proteome</keyword>
<comment type="caution">
    <text evidence="1">The sequence shown here is derived from an EMBL/GenBank/DDBJ whole genome shotgun (WGS) entry which is preliminary data.</text>
</comment>
<sequence length="534" mass="58952">MSSSSPSNIPGVPGYLSPTATSDPVSEIHAAAVKDPKTGPRTRTKRRRVLYHSSMNASQTTPTCNSDLASRPVSKDIALARELTLILTSSTAVANPFHALVQAIAYHRAHTQHSSVKTFNLLLAFAVRTRNYYGLRRILRDMQRGNVAWDDGTKTLVLKAVLQSPGARDVNLDIMDKPANGQPIPLNANNRAMDRQTDTSSSPKGKIDGRIGLIHRLEAMPPAVADGYRQAVLNAGRWTHQKLPVNNHLTPSSSTPAPSLDSPPARRLSVLQNALAPDKARSLLPPDDVQLSPSLFLAFLRYILACSPHTPSLADSYTALIALDTPKTRVTSADILHLVHLYLHPSMYTYQRPFHVITQMRSLTQGTPWEFKPTSETLQKALLGLRLRWARARAGMTLVRLFHGVWGGSIVDLACWRILGKYGLERADRRVQAYALKGGMAAYDRERLHKAAKRRQESHRPEGDLDGKHVDPSASATISLVDPFLRQGLERQKWTKVRKAIQRNQRDGAARLSADEGKEKESLSTETAASVLHQ</sequence>
<name>A0ACC2W3T9_9TREE</name>
<evidence type="ECO:0000313" key="1">
    <source>
        <dbReference type="EMBL" id="KAJ9105980.1"/>
    </source>
</evidence>
<dbReference type="EMBL" id="JASBWR010000031">
    <property type="protein sequence ID" value="KAJ9105980.1"/>
    <property type="molecule type" value="Genomic_DNA"/>
</dbReference>